<evidence type="ECO:0000313" key="4">
    <source>
        <dbReference type="Proteomes" id="UP000054270"/>
    </source>
</evidence>
<proteinExistence type="predicted"/>
<keyword evidence="4" id="KW-1185">Reference proteome</keyword>
<evidence type="ECO:0000256" key="1">
    <source>
        <dbReference type="SAM" id="Phobius"/>
    </source>
</evidence>
<protein>
    <recommendedName>
        <fullName evidence="5">G-protein coupled receptors family 1 profile domain-containing protein</fullName>
    </recommendedName>
</protein>
<feature type="signal peptide" evidence="2">
    <location>
        <begin position="1"/>
        <end position="16"/>
    </location>
</feature>
<feature type="transmembrane region" description="Helical" evidence="1">
    <location>
        <begin position="298"/>
        <end position="318"/>
    </location>
</feature>
<gene>
    <name evidence="3" type="ORF">HYPSUDRAFT_164547</name>
</gene>
<accession>A0A0D2NU20</accession>
<feature type="transmembrane region" description="Helical" evidence="1">
    <location>
        <begin position="273"/>
        <end position="292"/>
    </location>
</feature>
<feature type="chain" id="PRO_5002247984" description="G-protein coupled receptors family 1 profile domain-containing protein" evidence="2">
    <location>
        <begin position="17"/>
        <end position="387"/>
    </location>
</feature>
<feature type="transmembrane region" description="Helical" evidence="1">
    <location>
        <begin position="109"/>
        <end position="132"/>
    </location>
</feature>
<keyword evidence="1" id="KW-1133">Transmembrane helix</keyword>
<keyword evidence="2" id="KW-0732">Signal</keyword>
<evidence type="ECO:0008006" key="5">
    <source>
        <dbReference type="Google" id="ProtNLM"/>
    </source>
</evidence>
<sequence length="387" mass="42575">MLMISWKLGIVLITTARTVIYKERHTAKTGYIDSVQGQVNVDFLIRTTDMSSAFNPVAFDDSIAAYQETITNYVSAGCLSVLIWDILDNLTTDYKALFKGRTRFNIHVISAYILSRIGTLGFALGSAIFTSAPTGNCVVFDNAVHAWCPITIGFSAYLFFLRLQAIYNRNPIIKYIFFTLWLGLLVATIFVPIGIIGGTVGPTLYCQDAQVALYVTAGQIAPLVFDTLVFVAISWRLCRTACAEMGIKGSVKVMILGKGLPAFTKSLLVDGQLYYLISVVVGLIAFILMFTPEIPLRLRPLANVPYVVVVNIMACRVFRRTRTGVIRESQISTSTRTGGRMSQLVFPSSNATNISNQRRDTTVLSQMVPTPSHFGDSAKKLPTSEVV</sequence>
<feature type="transmembrane region" description="Helical" evidence="1">
    <location>
        <begin position="144"/>
        <end position="163"/>
    </location>
</feature>
<evidence type="ECO:0000313" key="3">
    <source>
        <dbReference type="EMBL" id="KJA22359.1"/>
    </source>
</evidence>
<name>A0A0D2NU20_HYPSF</name>
<evidence type="ECO:0000256" key="2">
    <source>
        <dbReference type="SAM" id="SignalP"/>
    </source>
</evidence>
<keyword evidence="1" id="KW-0812">Transmembrane</keyword>
<dbReference type="OrthoDB" id="3038990at2759"/>
<dbReference type="EMBL" id="KN817550">
    <property type="protein sequence ID" value="KJA22359.1"/>
    <property type="molecule type" value="Genomic_DNA"/>
</dbReference>
<dbReference type="STRING" id="945553.A0A0D2NU20"/>
<dbReference type="AlphaFoldDB" id="A0A0D2NU20"/>
<organism evidence="3 4">
    <name type="scientific">Hypholoma sublateritium (strain FD-334 SS-4)</name>
    <dbReference type="NCBI Taxonomy" id="945553"/>
    <lineage>
        <taxon>Eukaryota</taxon>
        <taxon>Fungi</taxon>
        <taxon>Dikarya</taxon>
        <taxon>Basidiomycota</taxon>
        <taxon>Agaricomycotina</taxon>
        <taxon>Agaricomycetes</taxon>
        <taxon>Agaricomycetidae</taxon>
        <taxon>Agaricales</taxon>
        <taxon>Agaricineae</taxon>
        <taxon>Strophariaceae</taxon>
        <taxon>Hypholoma</taxon>
    </lineage>
</organism>
<dbReference type="Proteomes" id="UP000054270">
    <property type="component" value="Unassembled WGS sequence"/>
</dbReference>
<feature type="transmembrane region" description="Helical" evidence="1">
    <location>
        <begin position="211"/>
        <end position="235"/>
    </location>
</feature>
<reference evidence="4" key="1">
    <citation type="submission" date="2014-04" db="EMBL/GenBank/DDBJ databases">
        <title>Evolutionary Origins and Diversification of the Mycorrhizal Mutualists.</title>
        <authorList>
            <consortium name="DOE Joint Genome Institute"/>
            <consortium name="Mycorrhizal Genomics Consortium"/>
            <person name="Kohler A."/>
            <person name="Kuo A."/>
            <person name="Nagy L.G."/>
            <person name="Floudas D."/>
            <person name="Copeland A."/>
            <person name="Barry K.W."/>
            <person name="Cichocki N."/>
            <person name="Veneault-Fourrey C."/>
            <person name="LaButti K."/>
            <person name="Lindquist E.A."/>
            <person name="Lipzen A."/>
            <person name="Lundell T."/>
            <person name="Morin E."/>
            <person name="Murat C."/>
            <person name="Riley R."/>
            <person name="Ohm R."/>
            <person name="Sun H."/>
            <person name="Tunlid A."/>
            <person name="Henrissat B."/>
            <person name="Grigoriev I.V."/>
            <person name="Hibbett D.S."/>
            <person name="Martin F."/>
        </authorList>
    </citation>
    <scope>NUCLEOTIDE SEQUENCE [LARGE SCALE GENOMIC DNA]</scope>
    <source>
        <strain evidence="4">FD-334 SS-4</strain>
    </source>
</reference>
<keyword evidence="1" id="KW-0472">Membrane</keyword>
<feature type="transmembrane region" description="Helical" evidence="1">
    <location>
        <begin position="175"/>
        <end position="199"/>
    </location>
</feature>